<gene>
    <name evidence="2" type="ORF">FHW36_103332</name>
</gene>
<keyword evidence="1" id="KW-0732">Signal</keyword>
<dbReference type="AlphaFoldDB" id="A0A561PTX4"/>
<organism evidence="2 3">
    <name type="scientific">Chitinophaga polysaccharea</name>
    <dbReference type="NCBI Taxonomy" id="1293035"/>
    <lineage>
        <taxon>Bacteria</taxon>
        <taxon>Pseudomonadati</taxon>
        <taxon>Bacteroidota</taxon>
        <taxon>Chitinophagia</taxon>
        <taxon>Chitinophagales</taxon>
        <taxon>Chitinophagaceae</taxon>
        <taxon>Chitinophaga</taxon>
    </lineage>
</organism>
<dbReference type="OrthoDB" id="678652at2"/>
<feature type="chain" id="PRO_5021797692" evidence="1">
    <location>
        <begin position="26"/>
        <end position="93"/>
    </location>
</feature>
<name>A0A561PTX4_9BACT</name>
<dbReference type="RefSeq" id="WP_145669390.1">
    <property type="nucleotide sequence ID" value="NZ_VIWO01000003.1"/>
</dbReference>
<accession>A0A561PTX4</accession>
<feature type="signal peptide" evidence="1">
    <location>
        <begin position="1"/>
        <end position="25"/>
    </location>
</feature>
<proteinExistence type="predicted"/>
<comment type="caution">
    <text evidence="2">The sequence shown here is derived from an EMBL/GenBank/DDBJ whole genome shotgun (WGS) entry which is preliminary data.</text>
</comment>
<evidence type="ECO:0000256" key="1">
    <source>
        <dbReference type="SAM" id="SignalP"/>
    </source>
</evidence>
<evidence type="ECO:0000313" key="2">
    <source>
        <dbReference type="EMBL" id="TWF41528.1"/>
    </source>
</evidence>
<reference evidence="2 3" key="1">
    <citation type="submission" date="2019-06" db="EMBL/GenBank/DDBJ databases">
        <title>Sorghum-associated microbial communities from plants grown in Nebraska, USA.</title>
        <authorList>
            <person name="Schachtman D."/>
        </authorList>
    </citation>
    <scope>NUCLEOTIDE SEQUENCE [LARGE SCALE GENOMIC DNA]</scope>
    <source>
        <strain evidence="2 3">1209</strain>
    </source>
</reference>
<sequence>MKKVAILLCLSSLIMLLLAFGGKIANHGHLSAKNPDELPVYLITLGNFQAPSSCTANTQSCVANDNAQMPLGQIQNVLKMALQYYEDQVKISK</sequence>
<keyword evidence="3" id="KW-1185">Reference proteome</keyword>
<protein>
    <submittedName>
        <fullName evidence="2">Uncharacterized protein</fullName>
    </submittedName>
</protein>
<dbReference type="EMBL" id="VIWO01000003">
    <property type="protein sequence ID" value="TWF41528.1"/>
    <property type="molecule type" value="Genomic_DNA"/>
</dbReference>
<dbReference type="Proteomes" id="UP000320811">
    <property type="component" value="Unassembled WGS sequence"/>
</dbReference>
<evidence type="ECO:0000313" key="3">
    <source>
        <dbReference type="Proteomes" id="UP000320811"/>
    </source>
</evidence>